<dbReference type="PANTHER" id="PTHR12526">
    <property type="entry name" value="GLYCOSYLTRANSFERASE"/>
    <property type="match status" value="1"/>
</dbReference>
<reference evidence="1 2" key="1">
    <citation type="submission" date="2022-04" db="EMBL/GenBank/DDBJ databases">
        <title>Positive selection, recombination, and allopatry shape intraspecific diversity of widespread and dominant cyanobacteria.</title>
        <authorList>
            <person name="Wei J."/>
            <person name="Shu W."/>
            <person name="Hu C."/>
        </authorList>
    </citation>
    <scope>NUCLEOTIDE SEQUENCE [LARGE SCALE GENOMIC DNA]</scope>
    <source>
        <strain evidence="1 2">DQ-A4</strain>
    </source>
</reference>
<proteinExistence type="predicted"/>
<comment type="caution">
    <text evidence="1">The sequence shown here is derived from an EMBL/GenBank/DDBJ whole genome shotgun (WGS) entry which is preliminary data.</text>
</comment>
<evidence type="ECO:0000313" key="2">
    <source>
        <dbReference type="Proteomes" id="UP001482513"/>
    </source>
</evidence>
<dbReference type="Proteomes" id="UP001482513">
    <property type="component" value="Unassembled WGS sequence"/>
</dbReference>
<sequence>MLDHRLKPVAEPPIAVGARPKISILVSDLSSRGAGRWGSAVRPFLLGQALQGMGYAAEIVGFSTEGDRQTSPSEPSATAIPLHTLAIPSPYPGPKAVGELFRQLSGDIIYAYKLKPSSFGLALAHRLRHHRPVILDIDDWELSWHGGDSYRYRPSARQLGRDLLKSGGALRNPDHPLYLQWMERWVAQADLVTTHNGFLQRRFGGTIIPNGKDTELFDPDRYSPADSRAAYNLADYRVLMFPGAPRPYKGVEDLLTAMDRLNEPDLKLVIVGGSPYDDYDRTLCDRWPQHIIHLGKQPYEEMPRVIAAAHVIVVPQRQTPAAQAQFPLKLTDGMAMAKPILATRVGDIPEILGGCGYIADADAPAQLAAQITAIFANYDHALELGRRARDRCLAHYSMAAMGAGLHQAIQQSILAKVHRQGNILGHANPP</sequence>
<dbReference type="EMBL" id="JAMPKX010000006">
    <property type="protein sequence ID" value="MEP0948156.1"/>
    <property type="molecule type" value="Genomic_DNA"/>
</dbReference>
<dbReference type="CDD" id="cd03794">
    <property type="entry name" value="GT4_WbuB-like"/>
    <property type="match status" value="1"/>
</dbReference>
<name>A0ABV0K5U0_9CYAN</name>
<dbReference type="RefSeq" id="WP_190705642.1">
    <property type="nucleotide sequence ID" value="NZ_JAMPKX010000006.1"/>
</dbReference>
<protein>
    <submittedName>
        <fullName evidence="1">Glycosyltransferase family 4 protein</fullName>
    </submittedName>
</protein>
<dbReference type="SUPFAM" id="SSF53756">
    <property type="entry name" value="UDP-Glycosyltransferase/glycogen phosphorylase"/>
    <property type="match status" value="1"/>
</dbReference>
<accession>A0ABV0K5U0</accession>
<keyword evidence="2" id="KW-1185">Reference proteome</keyword>
<dbReference type="Gene3D" id="3.40.50.2000">
    <property type="entry name" value="Glycogen Phosphorylase B"/>
    <property type="match status" value="2"/>
</dbReference>
<evidence type="ECO:0000313" key="1">
    <source>
        <dbReference type="EMBL" id="MEP0948156.1"/>
    </source>
</evidence>
<dbReference type="Pfam" id="PF13692">
    <property type="entry name" value="Glyco_trans_1_4"/>
    <property type="match status" value="1"/>
</dbReference>
<gene>
    <name evidence="1" type="ORF">NC992_14825</name>
</gene>
<dbReference type="PANTHER" id="PTHR12526:SF637">
    <property type="entry name" value="GLYCOSYLTRANSFERASE EPSF-RELATED"/>
    <property type="match status" value="1"/>
</dbReference>
<organism evidence="1 2">
    <name type="scientific">Leptolyngbya subtilissima DQ-A4</name>
    <dbReference type="NCBI Taxonomy" id="2933933"/>
    <lineage>
        <taxon>Bacteria</taxon>
        <taxon>Bacillati</taxon>
        <taxon>Cyanobacteriota</taxon>
        <taxon>Cyanophyceae</taxon>
        <taxon>Leptolyngbyales</taxon>
        <taxon>Leptolyngbyaceae</taxon>
        <taxon>Leptolyngbya group</taxon>
        <taxon>Leptolyngbya</taxon>
    </lineage>
</organism>